<dbReference type="PANTHER" id="PTHR43201:SF5">
    <property type="entry name" value="MEDIUM-CHAIN ACYL-COA LIGASE ACSF2, MITOCHONDRIAL"/>
    <property type="match status" value="1"/>
</dbReference>
<dbReference type="InterPro" id="IPR045851">
    <property type="entry name" value="AMP-bd_C_sf"/>
</dbReference>
<dbReference type="GO" id="GO:0006631">
    <property type="term" value="P:fatty acid metabolic process"/>
    <property type="evidence" value="ECO:0007669"/>
    <property type="project" value="TreeGrafter"/>
</dbReference>
<feature type="domain" description="AMP-dependent synthetase/ligase" evidence="3">
    <location>
        <begin position="35"/>
        <end position="402"/>
    </location>
</feature>
<dbReference type="InterPro" id="IPR025110">
    <property type="entry name" value="AMP-bd_C"/>
</dbReference>
<keyword evidence="6" id="KW-1185">Reference proteome</keyword>
<evidence type="ECO:0000256" key="2">
    <source>
        <dbReference type="ARBA" id="ARBA00022598"/>
    </source>
</evidence>
<feature type="domain" description="AMP-binding enzyme C-terminal" evidence="4">
    <location>
        <begin position="454"/>
        <end position="529"/>
    </location>
</feature>
<dbReference type="EMBL" id="SPKJ01000071">
    <property type="protein sequence ID" value="MYZ49367.1"/>
    <property type="molecule type" value="Genomic_DNA"/>
</dbReference>
<comment type="caution">
    <text evidence="5">The sequence shown here is derived from an EMBL/GenBank/DDBJ whole genome shotgun (WGS) entry which is preliminary data.</text>
</comment>
<dbReference type="InterPro" id="IPR042099">
    <property type="entry name" value="ANL_N_sf"/>
</dbReference>
<dbReference type="PROSITE" id="PS00455">
    <property type="entry name" value="AMP_BINDING"/>
    <property type="match status" value="1"/>
</dbReference>
<dbReference type="InterPro" id="IPR020845">
    <property type="entry name" value="AMP-binding_CS"/>
</dbReference>
<accession>A0A964T7L3</accession>
<evidence type="ECO:0000313" key="5">
    <source>
        <dbReference type="EMBL" id="MYZ49367.1"/>
    </source>
</evidence>
<dbReference type="RefSeq" id="WP_161141708.1">
    <property type="nucleotide sequence ID" value="NZ_SPKJ01000071.1"/>
</dbReference>
<dbReference type="PANTHER" id="PTHR43201">
    <property type="entry name" value="ACYL-COA SYNTHETASE"/>
    <property type="match status" value="1"/>
</dbReference>
<organism evidence="5 6">
    <name type="scientific">Propylenella binzhouense</name>
    <dbReference type="NCBI Taxonomy" id="2555902"/>
    <lineage>
        <taxon>Bacteria</taxon>
        <taxon>Pseudomonadati</taxon>
        <taxon>Pseudomonadota</taxon>
        <taxon>Alphaproteobacteria</taxon>
        <taxon>Hyphomicrobiales</taxon>
        <taxon>Propylenellaceae</taxon>
        <taxon>Propylenella</taxon>
    </lineage>
</organism>
<evidence type="ECO:0000313" key="6">
    <source>
        <dbReference type="Proteomes" id="UP000773614"/>
    </source>
</evidence>
<dbReference type="Pfam" id="PF00501">
    <property type="entry name" value="AMP-binding"/>
    <property type="match status" value="1"/>
</dbReference>
<dbReference type="GO" id="GO:0031956">
    <property type="term" value="F:medium-chain fatty acid-CoA ligase activity"/>
    <property type="evidence" value="ECO:0007669"/>
    <property type="project" value="TreeGrafter"/>
</dbReference>
<dbReference type="Gene3D" id="3.30.300.30">
    <property type="match status" value="1"/>
</dbReference>
<evidence type="ECO:0000256" key="1">
    <source>
        <dbReference type="ARBA" id="ARBA00006432"/>
    </source>
</evidence>
<keyword evidence="2 5" id="KW-0436">Ligase</keyword>
<dbReference type="AlphaFoldDB" id="A0A964T7L3"/>
<reference evidence="5" key="1">
    <citation type="submission" date="2019-03" db="EMBL/GenBank/DDBJ databases">
        <title>Afifella sp. nov., isolated from activated sludge.</title>
        <authorList>
            <person name="Li Q."/>
            <person name="Liu Y."/>
        </authorList>
    </citation>
    <scope>NUCLEOTIDE SEQUENCE</scope>
    <source>
        <strain evidence="5">L72</strain>
    </source>
</reference>
<comment type="similarity">
    <text evidence="1">Belongs to the ATP-dependent AMP-binding enzyme family.</text>
</comment>
<name>A0A964T7L3_9HYPH</name>
<protein>
    <submittedName>
        <fullName evidence="5">Cyclohexanecarboxylate-CoA ligase</fullName>
    </submittedName>
</protein>
<dbReference type="Gene3D" id="3.40.50.12780">
    <property type="entry name" value="N-terminal domain of ligase-like"/>
    <property type="match status" value="1"/>
</dbReference>
<dbReference type="Pfam" id="PF13193">
    <property type="entry name" value="AMP-binding_C"/>
    <property type="match status" value="1"/>
</dbReference>
<dbReference type="SUPFAM" id="SSF56801">
    <property type="entry name" value="Acetyl-CoA synthetase-like"/>
    <property type="match status" value="1"/>
</dbReference>
<dbReference type="Proteomes" id="UP000773614">
    <property type="component" value="Unassembled WGS sequence"/>
</dbReference>
<sequence length="579" mass="63165">MFNTVLTLLSATQIREYYAAGFWRDDTIYGLVSGHARSNPDRPAMRDRLRRVTYSELVEAADRLATDLHAKGVQPGERVAVWLPSRIEAAVVMLACSRNGYVCCPSLHRDHTAGEIEELLVRMRASALVAEFGYGADSHRRSIFDRTGEIASLRCVYRLEPLSEADLPGGLFGGVQPPAGTAPAPLRFDPNTIVYLAFTSGTTGVPKGVMHSDNTLLANARVMSDDWDLKQSTVLYSLSPLSHNLGFGALVMTLSTGGEFVVHDLPRAASLVDRLLAVGATFIIGVPTHAIDLLSELRARKLKRLGAVKGFRISGAAVPPVVAAGLLEHGVIPQSGYGMTEAGSHHYTRPDDSPARMIETSGRACDGYEVKIWSTQDRNVELPVGEVGEIGGRGASLMLGYFDDQEATESSFNQHGWFMTGDLGRLDADGYVQITGRKKDVIIRGGHNIYPARIESPAMRHEAVDRAAVIPVPDERLGERACLAVVFRDGREVSPEALLVHLDEQGLSRFDMPEFFLRLDHLPLTPNGKVLKRELVEAVRRGELRPVPIRFHPGLKDELAAETMRRRAPDAAAGAVSRA</sequence>
<gene>
    <name evidence="5" type="ORF">E4O86_16780</name>
</gene>
<proteinExistence type="inferred from homology"/>
<dbReference type="OrthoDB" id="9803968at2"/>
<evidence type="ECO:0000259" key="4">
    <source>
        <dbReference type="Pfam" id="PF13193"/>
    </source>
</evidence>
<dbReference type="InterPro" id="IPR000873">
    <property type="entry name" value="AMP-dep_synth/lig_dom"/>
</dbReference>
<evidence type="ECO:0000259" key="3">
    <source>
        <dbReference type="Pfam" id="PF00501"/>
    </source>
</evidence>